<dbReference type="Proteomes" id="UP000077628">
    <property type="component" value="Unassembled WGS sequence"/>
</dbReference>
<feature type="domain" description="Cupin type-2" evidence="2">
    <location>
        <begin position="52"/>
        <end position="123"/>
    </location>
</feature>
<dbReference type="OrthoDB" id="116921at2"/>
<dbReference type="Gene3D" id="2.60.120.10">
    <property type="entry name" value="Jelly Rolls"/>
    <property type="match status" value="1"/>
</dbReference>
<evidence type="ECO:0000259" key="2">
    <source>
        <dbReference type="Pfam" id="PF07883"/>
    </source>
</evidence>
<accession>A0A177N5J5</accession>
<proteinExistence type="predicted"/>
<dbReference type="AlphaFoldDB" id="A0A177N5J5"/>
<dbReference type="InterPro" id="IPR011051">
    <property type="entry name" value="RmlC_Cupin_sf"/>
</dbReference>
<dbReference type="GO" id="GO:0046872">
    <property type="term" value="F:metal ion binding"/>
    <property type="evidence" value="ECO:0007669"/>
    <property type="project" value="UniProtKB-KW"/>
</dbReference>
<dbReference type="EMBL" id="LUUK01000216">
    <property type="protein sequence ID" value="OAI12864.1"/>
    <property type="molecule type" value="Genomic_DNA"/>
</dbReference>
<organism evidence="3 4">
    <name type="scientific">Methylomonas koyamae</name>
    <dbReference type="NCBI Taxonomy" id="702114"/>
    <lineage>
        <taxon>Bacteria</taxon>
        <taxon>Pseudomonadati</taxon>
        <taxon>Pseudomonadota</taxon>
        <taxon>Gammaproteobacteria</taxon>
        <taxon>Methylococcales</taxon>
        <taxon>Methylococcaceae</taxon>
        <taxon>Methylomonas</taxon>
    </lineage>
</organism>
<dbReference type="STRING" id="702114.A1355_13915"/>
<dbReference type="Pfam" id="PF07883">
    <property type="entry name" value="Cupin_2"/>
    <property type="match status" value="1"/>
</dbReference>
<dbReference type="RefSeq" id="WP_064031343.1">
    <property type="nucleotide sequence ID" value="NZ_LUUK01000216.1"/>
</dbReference>
<dbReference type="InterPro" id="IPR014710">
    <property type="entry name" value="RmlC-like_jellyroll"/>
</dbReference>
<evidence type="ECO:0000313" key="3">
    <source>
        <dbReference type="EMBL" id="OAI12864.1"/>
    </source>
</evidence>
<comment type="caution">
    <text evidence="3">The sequence shown here is derived from an EMBL/GenBank/DDBJ whole genome shotgun (WGS) entry which is preliminary data.</text>
</comment>
<evidence type="ECO:0000313" key="4">
    <source>
        <dbReference type="Proteomes" id="UP000077628"/>
    </source>
</evidence>
<evidence type="ECO:0000256" key="1">
    <source>
        <dbReference type="ARBA" id="ARBA00022723"/>
    </source>
</evidence>
<protein>
    <submittedName>
        <fullName evidence="3">Cupin</fullName>
    </submittedName>
</protein>
<gene>
    <name evidence="3" type="ORF">A1355_13915</name>
</gene>
<dbReference type="PANTHER" id="PTHR35848">
    <property type="entry name" value="OXALATE-BINDING PROTEIN"/>
    <property type="match status" value="1"/>
</dbReference>
<sequence>MTGQKPIAIFAEDVPPRVRRSLYPEPFASLMAGREKRPLGDAFGLVNFGVNLTRLAPGARSALRHSHAEQDEFVYILSGEASLVTDQGETRLCAGMCAGFPAGDGDAHHLLNRTDADVVYLEIGDRAPGDTVIYPDDDLQARLDAAGQWQFLHKDGRPY</sequence>
<dbReference type="SUPFAM" id="SSF51182">
    <property type="entry name" value="RmlC-like cupins"/>
    <property type="match status" value="1"/>
</dbReference>
<name>A0A177N5J5_9GAMM</name>
<keyword evidence="1" id="KW-0479">Metal-binding</keyword>
<reference evidence="4" key="1">
    <citation type="submission" date="2016-03" db="EMBL/GenBank/DDBJ databases">
        <authorList>
            <person name="Heylen K."/>
            <person name="De Vos P."/>
            <person name="Vekeman B."/>
        </authorList>
    </citation>
    <scope>NUCLEOTIDE SEQUENCE [LARGE SCALE GENOMIC DNA]</scope>
    <source>
        <strain evidence="4">R-45383</strain>
    </source>
</reference>
<dbReference type="PANTHER" id="PTHR35848:SF9">
    <property type="entry name" value="SLL1358 PROTEIN"/>
    <property type="match status" value="1"/>
</dbReference>
<dbReference type="InterPro" id="IPR051610">
    <property type="entry name" value="GPI/OXD"/>
</dbReference>
<keyword evidence="4" id="KW-1185">Reference proteome</keyword>
<dbReference type="InterPro" id="IPR013096">
    <property type="entry name" value="Cupin_2"/>
</dbReference>
<dbReference type="CDD" id="cd02224">
    <property type="entry name" value="cupin_SPO2919-like"/>
    <property type="match status" value="1"/>
</dbReference>